<comment type="caution">
    <text evidence="4">The sequence shown here is derived from an EMBL/GenBank/DDBJ whole genome shotgun (WGS) entry which is preliminary data.</text>
</comment>
<dbReference type="SUPFAM" id="SSF53901">
    <property type="entry name" value="Thiolase-like"/>
    <property type="match status" value="1"/>
</dbReference>
<accession>A0A4R6S9K3</accession>
<evidence type="ECO:0000313" key="5">
    <source>
        <dbReference type="Proteomes" id="UP000295444"/>
    </source>
</evidence>
<sequence>MRYDGLFLAGHGAWLPPAVPVADALAAGEVSARDADRAGIESVCVAGRDDEDAPPRMAARAAKAAMARSGHTLAEIDLLLHATVYHQGHDLWAPASFVQREVLGNTCPAIEVKQMSNGGMAALELAAGYLSAGPARVAALLTAADRFAKPGFDRWRSDPGTFYADGGTALVLSTRRGFARLLSIATCADADLERMHRGDDPFGLKPFAVRDTVDLEALKNAFVPKFGLAAGIARVKAGLGTAVKHALADADLELSEVDWFVLPHLGQRRLEAGYLRPLRAEPRRTTARFGRRIGHLGAGDQFAGIGHLADTAGEPGQAVLVIGSGGGFSWTAAVLRFEEVTR</sequence>
<organism evidence="4 5">
    <name type="scientific">Labedaea rhizosphaerae</name>
    <dbReference type="NCBI Taxonomy" id="598644"/>
    <lineage>
        <taxon>Bacteria</taxon>
        <taxon>Bacillati</taxon>
        <taxon>Actinomycetota</taxon>
        <taxon>Actinomycetes</taxon>
        <taxon>Pseudonocardiales</taxon>
        <taxon>Pseudonocardiaceae</taxon>
        <taxon>Labedaea</taxon>
    </lineage>
</organism>
<dbReference type="Pfam" id="PF08541">
    <property type="entry name" value="ACP_syn_III_C"/>
    <property type="match status" value="1"/>
</dbReference>
<keyword evidence="5" id="KW-1185">Reference proteome</keyword>
<evidence type="ECO:0000259" key="3">
    <source>
        <dbReference type="Pfam" id="PF08541"/>
    </source>
</evidence>
<feature type="domain" description="Beta-ketoacyl-[acyl-carrier-protein] synthase III C-terminal" evidence="3">
    <location>
        <begin position="247"/>
        <end position="336"/>
    </location>
</feature>
<dbReference type="PANTHER" id="PTHR34069:SF2">
    <property type="entry name" value="BETA-KETOACYL-[ACYL-CARRIER-PROTEIN] SYNTHASE III"/>
    <property type="match status" value="1"/>
</dbReference>
<protein>
    <submittedName>
        <fullName evidence="4">3-oxoacyl-[acyl-carrier-protein] synthase-3</fullName>
    </submittedName>
</protein>
<dbReference type="OrthoDB" id="7055207at2"/>
<dbReference type="CDD" id="cd00827">
    <property type="entry name" value="init_cond_enzymes"/>
    <property type="match status" value="1"/>
</dbReference>
<evidence type="ECO:0000256" key="2">
    <source>
        <dbReference type="ARBA" id="ARBA00023315"/>
    </source>
</evidence>
<evidence type="ECO:0000256" key="1">
    <source>
        <dbReference type="ARBA" id="ARBA00022679"/>
    </source>
</evidence>
<dbReference type="InterPro" id="IPR016039">
    <property type="entry name" value="Thiolase-like"/>
</dbReference>
<name>A0A4R6S9K3_LABRH</name>
<dbReference type="GO" id="GO:0044550">
    <property type="term" value="P:secondary metabolite biosynthetic process"/>
    <property type="evidence" value="ECO:0007669"/>
    <property type="project" value="TreeGrafter"/>
</dbReference>
<reference evidence="4 5" key="1">
    <citation type="submission" date="2019-03" db="EMBL/GenBank/DDBJ databases">
        <title>Genomic Encyclopedia of Type Strains, Phase IV (KMG-IV): sequencing the most valuable type-strain genomes for metagenomic binning, comparative biology and taxonomic classification.</title>
        <authorList>
            <person name="Goeker M."/>
        </authorList>
    </citation>
    <scope>NUCLEOTIDE SEQUENCE [LARGE SCALE GENOMIC DNA]</scope>
    <source>
        <strain evidence="4 5">DSM 45361</strain>
    </source>
</reference>
<dbReference type="InterPro" id="IPR013747">
    <property type="entry name" value="ACP_syn_III_C"/>
</dbReference>
<dbReference type="EMBL" id="SNXZ01000004">
    <property type="protein sequence ID" value="TDP96612.1"/>
    <property type="molecule type" value="Genomic_DNA"/>
</dbReference>
<dbReference type="AlphaFoldDB" id="A0A4R6S9K3"/>
<proteinExistence type="predicted"/>
<evidence type="ECO:0000313" key="4">
    <source>
        <dbReference type="EMBL" id="TDP96612.1"/>
    </source>
</evidence>
<dbReference type="PANTHER" id="PTHR34069">
    <property type="entry name" value="3-OXOACYL-[ACYL-CARRIER-PROTEIN] SYNTHASE 3"/>
    <property type="match status" value="1"/>
</dbReference>
<keyword evidence="2" id="KW-0012">Acyltransferase</keyword>
<dbReference type="Proteomes" id="UP000295444">
    <property type="component" value="Unassembled WGS sequence"/>
</dbReference>
<gene>
    <name evidence="4" type="ORF">EV186_104600</name>
</gene>
<dbReference type="GO" id="GO:0016746">
    <property type="term" value="F:acyltransferase activity"/>
    <property type="evidence" value="ECO:0007669"/>
    <property type="project" value="UniProtKB-KW"/>
</dbReference>
<keyword evidence="1" id="KW-0808">Transferase</keyword>
<dbReference type="RefSeq" id="WP_133851943.1">
    <property type="nucleotide sequence ID" value="NZ_SNXZ01000004.1"/>
</dbReference>
<dbReference type="Gene3D" id="3.40.47.10">
    <property type="match status" value="2"/>
</dbReference>